<dbReference type="Proteomes" id="UP000825935">
    <property type="component" value="Chromosome 25"/>
</dbReference>
<sequence>MCAPPPVRFDAGALANYILGYTITA</sequence>
<protein>
    <submittedName>
        <fullName evidence="1">Uncharacterized protein</fullName>
    </submittedName>
</protein>
<reference evidence="1" key="1">
    <citation type="submission" date="2021-08" db="EMBL/GenBank/DDBJ databases">
        <title>WGS assembly of Ceratopteris richardii.</title>
        <authorList>
            <person name="Marchant D.B."/>
            <person name="Chen G."/>
            <person name="Jenkins J."/>
            <person name="Shu S."/>
            <person name="Leebens-Mack J."/>
            <person name="Grimwood J."/>
            <person name="Schmutz J."/>
            <person name="Soltis P."/>
            <person name="Soltis D."/>
            <person name="Chen Z.-H."/>
        </authorList>
    </citation>
    <scope>NUCLEOTIDE SEQUENCE</scope>
    <source>
        <strain evidence="1">Whitten #5841</strain>
        <tissue evidence="1">Leaf</tissue>
    </source>
</reference>
<name>A0A8T2RSG7_CERRI</name>
<accession>A0A8T2RSG7</accession>
<organism evidence="1 2">
    <name type="scientific">Ceratopteris richardii</name>
    <name type="common">Triangle waterfern</name>
    <dbReference type="NCBI Taxonomy" id="49495"/>
    <lineage>
        <taxon>Eukaryota</taxon>
        <taxon>Viridiplantae</taxon>
        <taxon>Streptophyta</taxon>
        <taxon>Embryophyta</taxon>
        <taxon>Tracheophyta</taxon>
        <taxon>Polypodiopsida</taxon>
        <taxon>Polypodiidae</taxon>
        <taxon>Polypodiales</taxon>
        <taxon>Pteridineae</taxon>
        <taxon>Pteridaceae</taxon>
        <taxon>Parkerioideae</taxon>
        <taxon>Ceratopteris</taxon>
    </lineage>
</organism>
<keyword evidence="2" id="KW-1185">Reference proteome</keyword>
<proteinExistence type="predicted"/>
<comment type="caution">
    <text evidence="1">The sequence shown here is derived from an EMBL/GenBank/DDBJ whole genome shotgun (WGS) entry which is preliminary data.</text>
</comment>
<evidence type="ECO:0000313" key="1">
    <source>
        <dbReference type="EMBL" id="KAH7298458.1"/>
    </source>
</evidence>
<dbReference type="AlphaFoldDB" id="A0A8T2RSG7"/>
<evidence type="ECO:0000313" key="2">
    <source>
        <dbReference type="Proteomes" id="UP000825935"/>
    </source>
</evidence>
<dbReference type="EMBL" id="CM035430">
    <property type="protein sequence ID" value="KAH7298458.1"/>
    <property type="molecule type" value="Genomic_DNA"/>
</dbReference>
<gene>
    <name evidence="1" type="ORF">KP509_25G044400</name>
</gene>